<feature type="transmembrane region" description="Helical" evidence="1">
    <location>
        <begin position="413"/>
        <end position="433"/>
    </location>
</feature>
<gene>
    <name evidence="2" type="ORF">G4D63_11160</name>
</gene>
<feature type="transmembrane region" description="Helical" evidence="1">
    <location>
        <begin position="170"/>
        <end position="188"/>
    </location>
</feature>
<sequence>MLSLLFIFGFFLILFILFILTIKSNINLLIPTIPSVFIWSYIVFAYIGIMPLFFFWNDYRYAIGINDQEKILMLWGYSSLSILIVTSVFFFMSNVLNIKLVRNYKDSKVVLNRRARLGMYFLFILSLGVLFSYISQIPAIPLIEQFKGATSEELAKFRSMATNAFSGGLHWYRLFYSSVLTFISYYAFSLVIKEKTIVNWTFFLMTFLVTSFASLMSTAKAPFIWYVMGLVIVYLISKRKVIGIKAILLIGGIASISLIIMYKKFMGLDDRPLSDIFMTIFSRTFTGQISPAYFYIEMFPNYEDFLLGKSLPNIGGIFPYEPYRITVEVMNYMHPTLSEKGVVGSAPTVFWAEMYANFGFAGIVITSLVVGVLLYLLQFIIFKLSFNPITVAYVTFLILKFKDLALTGFGRFIFDIDIIVLTMFTAILLLLNMNLRQLINNIKGLNKDFKKILVKESIR</sequence>
<evidence type="ECO:0000313" key="3">
    <source>
        <dbReference type="Proteomes" id="UP000481043"/>
    </source>
</evidence>
<keyword evidence="1" id="KW-1133">Transmembrane helix</keyword>
<feature type="transmembrane region" description="Helical" evidence="1">
    <location>
        <begin position="76"/>
        <end position="96"/>
    </location>
</feature>
<proteinExistence type="predicted"/>
<keyword evidence="3" id="KW-1185">Reference proteome</keyword>
<dbReference type="AlphaFoldDB" id="A0A6M0Q7I0"/>
<dbReference type="RefSeq" id="WP_163179735.1">
    <property type="nucleotide sequence ID" value="NZ_JAAIWM010000003.1"/>
</dbReference>
<comment type="caution">
    <text evidence="2">The sequence shown here is derived from an EMBL/GenBank/DDBJ whole genome shotgun (WGS) entry which is preliminary data.</text>
</comment>
<organism evidence="2 3">
    <name type="scientific">Bacillus mesophilus</name>
    <dbReference type="NCBI Taxonomy" id="1808955"/>
    <lineage>
        <taxon>Bacteria</taxon>
        <taxon>Bacillati</taxon>
        <taxon>Bacillota</taxon>
        <taxon>Bacilli</taxon>
        <taxon>Bacillales</taxon>
        <taxon>Bacillaceae</taxon>
        <taxon>Bacillus</taxon>
    </lineage>
</organism>
<feature type="transmembrane region" description="Helical" evidence="1">
    <location>
        <begin position="117"/>
        <end position="134"/>
    </location>
</feature>
<feature type="transmembrane region" description="Helical" evidence="1">
    <location>
        <begin position="384"/>
        <end position="401"/>
    </location>
</feature>
<dbReference type="Proteomes" id="UP000481043">
    <property type="component" value="Unassembled WGS sequence"/>
</dbReference>
<feature type="transmembrane region" description="Helical" evidence="1">
    <location>
        <begin position="6"/>
        <end position="24"/>
    </location>
</feature>
<keyword evidence="1" id="KW-0472">Membrane</keyword>
<dbReference type="NCBIfam" id="TIGR04370">
    <property type="entry name" value="glyco_rpt_poly"/>
    <property type="match status" value="1"/>
</dbReference>
<feature type="transmembrane region" description="Helical" evidence="1">
    <location>
        <begin position="197"/>
        <end position="215"/>
    </location>
</feature>
<feature type="transmembrane region" description="Helical" evidence="1">
    <location>
        <begin position="244"/>
        <end position="262"/>
    </location>
</feature>
<feature type="transmembrane region" description="Helical" evidence="1">
    <location>
        <begin position="355"/>
        <end position="377"/>
    </location>
</feature>
<accession>A0A6M0Q7I0</accession>
<evidence type="ECO:0000313" key="2">
    <source>
        <dbReference type="EMBL" id="NEY72284.1"/>
    </source>
</evidence>
<name>A0A6M0Q7I0_9BACI</name>
<dbReference type="EMBL" id="JAAIWM010000003">
    <property type="protein sequence ID" value="NEY72284.1"/>
    <property type="molecule type" value="Genomic_DNA"/>
</dbReference>
<keyword evidence="1" id="KW-0812">Transmembrane</keyword>
<reference evidence="2 3" key="1">
    <citation type="submission" date="2020-02" db="EMBL/GenBank/DDBJ databases">
        <title>Bacillus aquiflavi sp. nov., isolated from yellow water of strong flavor Chinese baijiu in Yibin region of China.</title>
        <authorList>
            <person name="Xie J."/>
        </authorList>
    </citation>
    <scope>NUCLEOTIDE SEQUENCE [LARGE SCALE GENOMIC DNA]</scope>
    <source>
        <strain evidence="2 3">SA4</strain>
    </source>
</reference>
<protein>
    <submittedName>
        <fullName evidence="2">Oligosaccharide repeat unit polymerase</fullName>
    </submittedName>
</protein>
<evidence type="ECO:0000256" key="1">
    <source>
        <dbReference type="SAM" id="Phobius"/>
    </source>
</evidence>
<feature type="transmembrane region" description="Helical" evidence="1">
    <location>
        <begin position="36"/>
        <end position="56"/>
    </location>
</feature>
<feature type="transmembrane region" description="Helical" evidence="1">
    <location>
        <begin position="221"/>
        <end position="237"/>
    </location>
</feature>